<reference evidence="1 2" key="1">
    <citation type="submission" date="2023-02" db="EMBL/GenBank/DDBJ databases">
        <title>LHISI_Scaffold_Assembly.</title>
        <authorList>
            <person name="Stuart O.P."/>
            <person name="Cleave R."/>
            <person name="Magrath M.J.L."/>
            <person name="Mikheyev A.S."/>
        </authorList>
    </citation>
    <scope>NUCLEOTIDE SEQUENCE [LARGE SCALE GENOMIC DNA]</scope>
    <source>
        <strain evidence="1">Daus_M_001</strain>
        <tissue evidence="1">Leg muscle</tissue>
    </source>
</reference>
<dbReference type="Proteomes" id="UP001159363">
    <property type="component" value="Chromosome 5"/>
</dbReference>
<dbReference type="EMBL" id="JARBHB010000006">
    <property type="protein sequence ID" value="KAJ8880433.1"/>
    <property type="molecule type" value="Genomic_DNA"/>
</dbReference>
<keyword evidence="2" id="KW-1185">Reference proteome</keyword>
<gene>
    <name evidence="1" type="ORF">PR048_016902</name>
</gene>
<evidence type="ECO:0000313" key="2">
    <source>
        <dbReference type="Proteomes" id="UP001159363"/>
    </source>
</evidence>
<sequence length="312" mass="35811">MLNFVTKTNYGIADAEMHWANFVCENNLPVRLSDSFINLVAKMFPGSDIDKNFSCGRTKTNQIVTQAIGSCAEEIFTTQVETHLYKVVALCGKATDQNRFNVVNSSFEEDNIPWQNCISMSSDGAKSVFLHCTCPRLAASHACSELSDFFKQLPRDVYTYFKVSGKRQDEFRNIQHFLMSRNTKYYARISPGGLQCYSVLDHLLEQWSALTEYFELQVESKESNSESMRRIKETLHSQSAKLYFLFLKRPYVNKLYSEMSVLVCKFTAIFVQFSAIQQAFDVTSIDFGSKNQLPKQVFSLAMPHEHIWKITK</sequence>
<comment type="caution">
    <text evidence="1">The sequence shown here is derived from an EMBL/GenBank/DDBJ whole genome shotgun (WGS) entry which is preliminary data.</text>
</comment>
<accession>A0ABQ9H8K1</accession>
<name>A0ABQ9H8K1_9NEOP</name>
<dbReference type="PANTHER" id="PTHR37162">
    <property type="entry name" value="HAT FAMILY DIMERISATION DOMAINCONTAINING PROTEIN-RELATED"/>
    <property type="match status" value="1"/>
</dbReference>
<organism evidence="1 2">
    <name type="scientific">Dryococelus australis</name>
    <dbReference type="NCBI Taxonomy" id="614101"/>
    <lineage>
        <taxon>Eukaryota</taxon>
        <taxon>Metazoa</taxon>
        <taxon>Ecdysozoa</taxon>
        <taxon>Arthropoda</taxon>
        <taxon>Hexapoda</taxon>
        <taxon>Insecta</taxon>
        <taxon>Pterygota</taxon>
        <taxon>Neoptera</taxon>
        <taxon>Polyneoptera</taxon>
        <taxon>Phasmatodea</taxon>
        <taxon>Verophasmatodea</taxon>
        <taxon>Anareolatae</taxon>
        <taxon>Phasmatidae</taxon>
        <taxon>Eurycanthinae</taxon>
        <taxon>Dryococelus</taxon>
    </lineage>
</organism>
<proteinExistence type="predicted"/>
<protein>
    <recommendedName>
        <fullName evidence="3">SWIM-type domain-containing protein</fullName>
    </recommendedName>
</protein>
<evidence type="ECO:0008006" key="3">
    <source>
        <dbReference type="Google" id="ProtNLM"/>
    </source>
</evidence>
<evidence type="ECO:0000313" key="1">
    <source>
        <dbReference type="EMBL" id="KAJ8880433.1"/>
    </source>
</evidence>
<dbReference type="PANTHER" id="PTHR37162:SF1">
    <property type="entry name" value="BED-TYPE DOMAIN-CONTAINING PROTEIN"/>
    <property type="match status" value="1"/>
</dbReference>